<comment type="function">
    <text evidence="8">Extracellular zinc metalloprotease.</text>
</comment>
<dbReference type="Pfam" id="PF01447">
    <property type="entry name" value="Peptidase_M4"/>
    <property type="match status" value="1"/>
</dbReference>
<feature type="active site" description="Proton donor" evidence="7">
    <location>
        <position position="288"/>
    </location>
</feature>
<comment type="caution">
    <text evidence="11">The sequence shown here is derived from an EMBL/GenBank/DDBJ whole genome shotgun (WGS) entry which is preliminary data.</text>
</comment>
<feature type="active site" evidence="7">
    <location>
        <position position="186"/>
    </location>
</feature>
<feature type="domain" description="Peptidase M4 C-terminal" evidence="10">
    <location>
        <begin position="196"/>
        <end position="367"/>
    </location>
</feature>
<keyword evidence="3" id="KW-0479">Metal-binding</keyword>
<keyword evidence="12" id="KW-1185">Reference proteome</keyword>
<keyword evidence="5 8" id="KW-0862">Zinc</keyword>
<dbReference type="Proteomes" id="UP000294850">
    <property type="component" value="Unassembled WGS sequence"/>
</dbReference>
<dbReference type="RefSeq" id="WP_131957167.1">
    <property type="nucleotide sequence ID" value="NZ_SMFL01000002.1"/>
</dbReference>
<evidence type="ECO:0000313" key="12">
    <source>
        <dbReference type="Proteomes" id="UP000294850"/>
    </source>
</evidence>
<dbReference type="SUPFAM" id="SSF55486">
    <property type="entry name" value="Metalloproteases ('zincins'), catalytic domain"/>
    <property type="match status" value="1"/>
</dbReference>
<dbReference type="PRINTS" id="PR00730">
    <property type="entry name" value="THERMOLYSIN"/>
</dbReference>
<dbReference type="EMBL" id="SMFL01000002">
    <property type="protein sequence ID" value="TDE17342.1"/>
    <property type="molecule type" value="Genomic_DNA"/>
</dbReference>
<keyword evidence="8" id="KW-0964">Secreted</keyword>
<dbReference type="EC" id="3.4.24.-" evidence="8"/>
<feature type="domain" description="Peptidase M4" evidence="9">
    <location>
        <begin position="97"/>
        <end position="192"/>
    </location>
</feature>
<evidence type="ECO:0000259" key="10">
    <source>
        <dbReference type="Pfam" id="PF02868"/>
    </source>
</evidence>
<dbReference type="GO" id="GO:0004222">
    <property type="term" value="F:metalloendopeptidase activity"/>
    <property type="evidence" value="ECO:0007669"/>
    <property type="project" value="UniProtKB-UniRule"/>
</dbReference>
<sequence>MCNNRRNPVNCILPPYILEKIDQTNNSDLGDQIVLTAQATARFRSKRASLNEMTKKGKAGFLRTVSGDTDLEGVLPKPKHLIYDAGGLPITPGELIWKDGDPAPKDKDAKNVLNGATQTWKFYYDLFKRNSIDGIGMPLTQCIHYREDPRKPFSNAIWDGEQMIYGDGDTIFFDSFTRDIDIIAHELTHGVIDYSAKLEYKFESGALNESFADVFGIMVKQRAKKESVKKSNWLIGQNILLGDEYALRSMKEPGSGYKNHPGIGDDPQVAVMSDYINMSQHQDNGGVHYNSGIPNFAFYVAAFNCGGNSWDKLGKVWYAAMTDKILMKKNSKFLDARNATLTKAELLFGKASQVYKAVGEGWDAAEVK</sequence>
<organism evidence="11 12">
    <name type="scientific">Dyadobacter psychrotolerans</name>
    <dbReference type="NCBI Taxonomy" id="2541721"/>
    <lineage>
        <taxon>Bacteria</taxon>
        <taxon>Pseudomonadati</taxon>
        <taxon>Bacteroidota</taxon>
        <taxon>Cytophagia</taxon>
        <taxon>Cytophagales</taxon>
        <taxon>Spirosomataceae</taxon>
        <taxon>Dyadobacter</taxon>
    </lineage>
</organism>
<dbReference type="GO" id="GO:0006508">
    <property type="term" value="P:proteolysis"/>
    <property type="evidence" value="ECO:0007669"/>
    <property type="project" value="UniProtKB-KW"/>
</dbReference>
<dbReference type="AlphaFoldDB" id="A0A4R5DSD5"/>
<evidence type="ECO:0000259" key="9">
    <source>
        <dbReference type="Pfam" id="PF01447"/>
    </source>
</evidence>
<evidence type="ECO:0000256" key="5">
    <source>
        <dbReference type="ARBA" id="ARBA00022833"/>
    </source>
</evidence>
<evidence type="ECO:0000256" key="8">
    <source>
        <dbReference type="RuleBase" id="RU366073"/>
    </source>
</evidence>
<evidence type="ECO:0000256" key="4">
    <source>
        <dbReference type="ARBA" id="ARBA00022801"/>
    </source>
</evidence>
<dbReference type="InterPro" id="IPR027268">
    <property type="entry name" value="Peptidase_M4/M1_CTD_sf"/>
</dbReference>
<dbReference type="InterPro" id="IPR023612">
    <property type="entry name" value="Peptidase_M4"/>
</dbReference>
<comment type="cofactor">
    <cofactor evidence="8">
        <name>Zn(2+)</name>
        <dbReference type="ChEBI" id="CHEBI:29105"/>
    </cofactor>
</comment>
<dbReference type="Pfam" id="PF02868">
    <property type="entry name" value="Peptidase_M4_C"/>
    <property type="match status" value="1"/>
</dbReference>
<comment type="similarity">
    <text evidence="1 8">Belongs to the peptidase M4 family.</text>
</comment>
<proteinExistence type="inferred from homology"/>
<dbReference type="Gene3D" id="3.10.170.10">
    <property type="match status" value="1"/>
</dbReference>
<evidence type="ECO:0000256" key="2">
    <source>
        <dbReference type="ARBA" id="ARBA00022670"/>
    </source>
</evidence>
<reference evidence="11 12" key="1">
    <citation type="submission" date="2019-03" db="EMBL/GenBank/DDBJ databases">
        <title>Dyadobacter AR-3-6 sp. nov., isolated from arctic soil.</title>
        <authorList>
            <person name="Chaudhary D.K."/>
        </authorList>
    </citation>
    <scope>NUCLEOTIDE SEQUENCE [LARGE SCALE GENOMIC DNA]</scope>
    <source>
        <strain evidence="11 12">AR-3-6</strain>
    </source>
</reference>
<name>A0A4R5DSD5_9BACT</name>
<dbReference type="PANTHER" id="PTHR43579:SF1">
    <property type="entry name" value="NEUTRAL METALLOPROTEINASE"/>
    <property type="match status" value="1"/>
</dbReference>
<evidence type="ECO:0000313" key="11">
    <source>
        <dbReference type="EMBL" id="TDE17342.1"/>
    </source>
</evidence>
<dbReference type="GO" id="GO:0046872">
    <property type="term" value="F:metal ion binding"/>
    <property type="evidence" value="ECO:0007669"/>
    <property type="project" value="UniProtKB-UniRule"/>
</dbReference>
<comment type="subcellular location">
    <subcellularLocation>
        <location evidence="8">Secreted</location>
    </subcellularLocation>
</comment>
<accession>A0A4R5DSD5</accession>
<dbReference type="InterPro" id="IPR013856">
    <property type="entry name" value="Peptidase_M4_domain"/>
</dbReference>
<dbReference type="GO" id="GO:0005576">
    <property type="term" value="C:extracellular region"/>
    <property type="evidence" value="ECO:0007669"/>
    <property type="project" value="UniProtKB-SubCell"/>
</dbReference>
<dbReference type="PANTHER" id="PTHR43579">
    <property type="match status" value="1"/>
</dbReference>
<evidence type="ECO:0000256" key="1">
    <source>
        <dbReference type="ARBA" id="ARBA00009388"/>
    </source>
</evidence>
<keyword evidence="4 8" id="KW-0378">Hydrolase</keyword>
<dbReference type="CDD" id="cd09597">
    <property type="entry name" value="M4_TLP"/>
    <property type="match status" value="1"/>
</dbReference>
<gene>
    <name evidence="11" type="ORF">E0F88_05485</name>
</gene>
<dbReference type="InterPro" id="IPR052759">
    <property type="entry name" value="Metalloprotease_M4"/>
</dbReference>
<evidence type="ECO:0000256" key="6">
    <source>
        <dbReference type="ARBA" id="ARBA00023049"/>
    </source>
</evidence>
<keyword evidence="6 8" id="KW-0482">Metalloprotease</keyword>
<dbReference type="InterPro" id="IPR001570">
    <property type="entry name" value="Peptidase_M4_C_domain"/>
</dbReference>
<evidence type="ECO:0000256" key="7">
    <source>
        <dbReference type="PIRSR" id="PIRSR623612-1"/>
    </source>
</evidence>
<keyword evidence="2 8" id="KW-0645">Protease</keyword>
<evidence type="ECO:0000256" key="3">
    <source>
        <dbReference type="ARBA" id="ARBA00022723"/>
    </source>
</evidence>
<dbReference type="Gene3D" id="1.10.390.10">
    <property type="entry name" value="Neutral Protease Domain 2"/>
    <property type="match status" value="1"/>
</dbReference>
<dbReference type="OrthoDB" id="291295at2"/>
<protein>
    <recommendedName>
        <fullName evidence="8">Neutral metalloproteinase</fullName>
        <ecNumber evidence="8">3.4.24.-</ecNumber>
    </recommendedName>
</protein>